<keyword evidence="2" id="KW-1185">Reference proteome</keyword>
<evidence type="ECO:0000313" key="2">
    <source>
        <dbReference type="Proteomes" id="UP000800082"/>
    </source>
</evidence>
<dbReference type="RefSeq" id="XP_033450543.1">
    <property type="nucleotide sequence ID" value="XM_033594783.1"/>
</dbReference>
<protein>
    <submittedName>
        <fullName evidence="1">Uncharacterized protein</fullName>
    </submittedName>
</protein>
<gene>
    <name evidence="1" type="ORF">M421DRAFT_49643</name>
</gene>
<dbReference type="Proteomes" id="UP000800082">
    <property type="component" value="Unassembled WGS sequence"/>
</dbReference>
<name>A0A6A5RPG8_9PLEO</name>
<sequence length="149" mass="15460">MTSCSLYASGLVPDVNGAVPTFSYRRDGHSNDYFGVQMTYLRGQSTCYQTGVKPSFTPVVQNTAARFSANCEFGIQPSGYTGIFCPAVPVTNIPDGVFTVSYINLAQGLPTPIPFLATFGPSPAPRAVTATAGAVTTSTSTSTSTVAPG</sequence>
<feature type="non-terminal residue" evidence="1">
    <location>
        <position position="149"/>
    </location>
</feature>
<dbReference type="OrthoDB" id="160645at2759"/>
<dbReference type="EMBL" id="ML978963">
    <property type="protein sequence ID" value="KAF1930295.1"/>
    <property type="molecule type" value="Genomic_DNA"/>
</dbReference>
<proteinExistence type="predicted"/>
<dbReference type="GeneID" id="54352451"/>
<evidence type="ECO:0000313" key="1">
    <source>
        <dbReference type="EMBL" id="KAF1930295.1"/>
    </source>
</evidence>
<accession>A0A6A5RPG8</accession>
<dbReference type="AlphaFoldDB" id="A0A6A5RPG8"/>
<organism evidence="1 2">
    <name type="scientific">Didymella exigua CBS 183.55</name>
    <dbReference type="NCBI Taxonomy" id="1150837"/>
    <lineage>
        <taxon>Eukaryota</taxon>
        <taxon>Fungi</taxon>
        <taxon>Dikarya</taxon>
        <taxon>Ascomycota</taxon>
        <taxon>Pezizomycotina</taxon>
        <taxon>Dothideomycetes</taxon>
        <taxon>Pleosporomycetidae</taxon>
        <taxon>Pleosporales</taxon>
        <taxon>Pleosporineae</taxon>
        <taxon>Didymellaceae</taxon>
        <taxon>Didymella</taxon>
    </lineage>
</organism>
<reference evidence="1" key="1">
    <citation type="journal article" date="2020" name="Stud. Mycol.">
        <title>101 Dothideomycetes genomes: a test case for predicting lifestyles and emergence of pathogens.</title>
        <authorList>
            <person name="Haridas S."/>
            <person name="Albert R."/>
            <person name="Binder M."/>
            <person name="Bloem J."/>
            <person name="Labutti K."/>
            <person name="Salamov A."/>
            <person name="Andreopoulos B."/>
            <person name="Baker S."/>
            <person name="Barry K."/>
            <person name="Bills G."/>
            <person name="Bluhm B."/>
            <person name="Cannon C."/>
            <person name="Castanera R."/>
            <person name="Culley D."/>
            <person name="Daum C."/>
            <person name="Ezra D."/>
            <person name="Gonzalez J."/>
            <person name="Henrissat B."/>
            <person name="Kuo A."/>
            <person name="Liang C."/>
            <person name="Lipzen A."/>
            <person name="Lutzoni F."/>
            <person name="Magnuson J."/>
            <person name="Mondo S."/>
            <person name="Nolan M."/>
            <person name="Ohm R."/>
            <person name="Pangilinan J."/>
            <person name="Park H.-J."/>
            <person name="Ramirez L."/>
            <person name="Alfaro M."/>
            <person name="Sun H."/>
            <person name="Tritt A."/>
            <person name="Yoshinaga Y."/>
            <person name="Zwiers L.-H."/>
            <person name="Turgeon B."/>
            <person name="Goodwin S."/>
            <person name="Spatafora J."/>
            <person name="Crous P."/>
            <person name="Grigoriev I."/>
        </authorList>
    </citation>
    <scope>NUCLEOTIDE SEQUENCE</scope>
    <source>
        <strain evidence="1">CBS 183.55</strain>
    </source>
</reference>